<sequence length="105" mass="12330">MSRPVFFFHLRETLFKDKIKHAEELGSFPVSRHQYAMAKDERHLAACRTHGVTADTHHSTLVSWRWGSRYYRTLARALPTRCLRTHTQTSSTFTMRFPYFGPRSG</sequence>
<gene>
    <name evidence="1" type="ORF">E2C01_074667</name>
</gene>
<dbReference type="Proteomes" id="UP000324222">
    <property type="component" value="Unassembled WGS sequence"/>
</dbReference>
<reference evidence="1 2" key="1">
    <citation type="submission" date="2019-05" db="EMBL/GenBank/DDBJ databases">
        <title>Another draft genome of Portunus trituberculatus and its Hox gene families provides insights of decapod evolution.</title>
        <authorList>
            <person name="Jeong J.-H."/>
            <person name="Song I."/>
            <person name="Kim S."/>
            <person name="Choi T."/>
            <person name="Kim D."/>
            <person name="Ryu S."/>
            <person name="Kim W."/>
        </authorList>
    </citation>
    <scope>NUCLEOTIDE SEQUENCE [LARGE SCALE GENOMIC DNA]</scope>
    <source>
        <tissue evidence="1">Muscle</tissue>
    </source>
</reference>
<accession>A0A5B7I685</accession>
<proteinExistence type="predicted"/>
<organism evidence="1 2">
    <name type="scientific">Portunus trituberculatus</name>
    <name type="common">Swimming crab</name>
    <name type="synonym">Neptunus trituberculatus</name>
    <dbReference type="NCBI Taxonomy" id="210409"/>
    <lineage>
        <taxon>Eukaryota</taxon>
        <taxon>Metazoa</taxon>
        <taxon>Ecdysozoa</taxon>
        <taxon>Arthropoda</taxon>
        <taxon>Crustacea</taxon>
        <taxon>Multicrustacea</taxon>
        <taxon>Malacostraca</taxon>
        <taxon>Eumalacostraca</taxon>
        <taxon>Eucarida</taxon>
        <taxon>Decapoda</taxon>
        <taxon>Pleocyemata</taxon>
        <taxon>Brachyura</taxon>
        <taxon>Eubrachyura</taxon>
        <taxon>Portunoidea</taxon>
        <taxon>Portunidae</taxon>
        <taxon>Portuninae</taxon>
        <taxon>Portunus</taxon>
    </lineage>
</organism>
<dbReference type="AlphaFoldDB" id="A0A5B7I685"/>
<evidence type="ECO:0000313" key="1">
    <source>
        <dbReference type="EMBL" id="MPC80100.1"/>
    </source>
</evidence>
<dbReference type="EMBL" id="VSRR010053002">
    <property type="protein sequence ID" value="MPC80100.1"/>
    <property type="molecule type" value="Genomic_DNA"/>
</dbReference>
<comment type="caution">
    <text evidence="1">The sequence shown here is derived from an EMBL/GenBank/DDBJ whole genome shotgun (WGS) entry which is preliminary data.</text>
</comment>
<evidence type="ECO:0000313" key="2">
    <source>
        <dbReference type="Proteomes" id="UP000324222"/>
    </source>
</evidence>
<protein>
    <submittedName>
        <fullName evidence="1">Uncharacterized protein</fullName>
    </submittedName>
</protein>
<keyword evidence="2" id="KW-1185">Reference proteome</keyword>
<name>A0A5B7I685_PORTR</name>